<dbReference type="Proteomes" id="UP001211894">
    <property type="component" value="Unassembled WGS sequence"/>
</dbReference>
<keyword evidence="1" id="KW-1133">Transmembrane helix</keyword>
<accession>A0ABT4X3H2</accession>
<evidence type="ECO:0000313" key="2">
    <source>
        <dbReference type="EMBL" id="MDA7026837.1"/>
    </source>
</evidence>
<evidence type="ECO:0000256" key="1">
    <source>
        <dbReference type="SAM" id="Phobius"/>
    </source>
</evidence>
<reference evidence="2 3" key="1">
    <citation type="submission" date="2023-01" db="EMBL/GenBank/DDBJ databases">
        <title>Bacillus changyiensis sp. nov., isolated from a coastal deposit.</title>
        <authorList>
            <person name="Xiao G."/>
            <person name="Lai Q."/>
            <person name="Hu Z."/>
            <person name="Shao Z."/>
        </authorList>
    </citation>
    <scope>NUCLEOTIDE SEQUENCE [LARGE SCALE GENOMIC DNA]</scope>
    <source>
        <strain evidence="2 3">CLL-7-23</strain>
    </source>
</reference>
<name>A0ABT4X3H2_9BACI</name>
<comment type="caution">
    <text evidence="2">The sequence shown here is derived from an EMBL/GenBank/DDBJ whole genome shotgun (WGS) entry which is preliminary data.</text>
</comment>
<proteinExistence type="predicted"/>
<gene>
    <name evidence="2" type="ORF">PJ311_09480</name>
</gene>
<dbReference type="RefSeq" id="WP_271340690.1">
    <property type="nucleotide sequence ID" value="NZ_JAQKAB010000005.1"/>
</dbReference>
<evidence type="ECO:0000313" key="3">
    <source>
        <dbReference type="Proteomes" id="UP001211894"/>
    </source>
</evidence>
<protein>
    <submittedName>
        <fullName evidence="2">Uncharacterized protein</fullName>
    </submittedName>
</protein>
<sequence>MKNYKDYLLPFFIAAATLQVTDDLNIANNWFLTEFIRLILCFAVFFIVMFIIDMIFKEKHSE</sequence>
<keyword evidence="1" id="KW-0472">Membrane</keyword>
<feature type="transmembrane region" description="Helical" evidence="1">
    <location>
        <begin position="35"/>
        <end position="56"/>
    </location>
</feature>
<dbReference type="EMBL" id="JAQKAB010000005">
    <property type="protein sequence ID" value="MDA7026837.1"/>
    <property type="molecule type" value="Genomic_DNA"/>
</dbReference>
<keyword evidence="1" id="KW-0812">Transmembrane</keyword>
<organism evidence="2 3">
    <name type="scientific">Bacillus changyiensis</name>
    <dbReference type="NCBI Taxonomy" id="3004103"/>
    <lineage>
        <taxon>Bacteria</taxon>
        <taxon>Bacillati</taxon>
        <taxon>Bacillota</taxon>
        <taxon>Bacilli</taxon>
        <taxon>Bacillales</taxon>
        <taxon>Bacillaceae</taxon>
        <taxon>Bacillus</taxon>
    </lineage>
</organism>
<keyword evidence="3" id="KW-1185">Reference proteome</keyword>